<dbReference type="EMBL" id="FN392322">
    <property type="protein sequence ID" value="CAY72187.1"/>
    <property type="molecule type" value="Genomic_DNA"/>
</dbReference>
<dbReference type="HOGENOM" id="CLU_438118_0_0_1"/>
<dbReference type="Pfam" id="PF08700">
    <property type="entry name" value="VPS51_Exo84_N"/>
    <property type="match status" value="1"/>
</dbReference>
<dbReference type="RefSeq" id="XP_002494366.1">
    <property type="nucleotide sequence ID" value="XM_002494321.1"/>
</dbReference>
<dbReference type="AlphaFoldDB" id="C4R9B2"/>
<keyword evidence="1" id="KW-0175">Coiled coil</keyword>
<organism evidence="2 3">
    <name type="scientific">Komagataella phaffii (strain GS115 / ATCC 20864)</name>
    <name type="common">Yeast</name>
    <name type="synonym">Pichia pastoris</name>
    <dbReference type="NCBI Taxonomy" id="644223"/>
    <lineage>
        <taxon>Eukaryota</taxon>
        <taxon>Fungi</taxon>
        <taxon>Dikarya</taxon>
        <taxon>Ascomycota</taxon>
        <taxon>Saccharomycotina</taxon>
        <taxon>Pichiomycetes</taxon>
        <taxon>Pichiales</taxon>
        <taxon>Pichiaceae</taxon>
        <taxon>Komagataella</taxon>
    </lineage>
</organism>
<dbReference type="InParanoid" id="C4R9B2"/>
<gene>
    <name evidence="2" type="ordered locus">PAS_FragD_0021</name>
</gene>
<evidence type="ECO:0000313" key="2">
    <source>
        <dbReference type="EMBL" id="CAY72187.1"/>
    </source>
</evidence>
<sequence>MVPATLIDEKSPNLLFKKLNVSAINQVVVQLEKKIQQHDSELKYLVAEKYRDLINISNEIAKLNNSSVYLDHNIATICFKENNYCIKSYYKSIPRVVLKHSGRTRNLLLKNWLYRLEYMLLNSDNTGSLLDFCETYFIILNTYGTELDSCKPFNTQLKRVFVSLDTLLLERIVKENRDIKELEVGLVSVIILNRFRDYTSLMQWFFHQRLNYLKTIFDIKHKFAYIVCTIQICNMVKDQTLNYKLYSSLAAINERHHGLADATFFNTEMGGVDTLYNIWLRDVSEDILKSYIDQSSKLSVPGLFSFFKTILSQFEESASLVDLLLIQPNSLLLRISELFFDDYSKLVIRNIDHVDLSLSASSQQVFGPFSDTTLESLDKLPLIEPPENRLVSNYLQLFGIYENEISPLTDLRTFVQKSKELEICNLRTLLLGRILQCQSAISELLNKVQRSLLESLNRLPPHQSISNIFAVVSLSSLPSINDAMSSPIDYSTVINRWLWSYLLHQLEILKPKFLALHEGDLDSFIDVFYEYCCLLMPNVIFHNVYRHPCFANLREHIVIKIAEIISSKGCCFLEKHFLSNFLQARSLKRDKLRENCRKRDVKSSNRVYEQNRFLFVPLLLIPDP</sequence>
<name>C4R9B2_KOMPG</name>
<protein>
    <submittedName>
        <fullName evidence="2">Uncharacterized protein</fullName>
    </submittedName>
</protein>
<dbReference type="OrthoDB" id="46189at2759"/>
<evidence type="ECO:0000256" key="1">
    <source>
        <dbReference type="SAM" id="Coils"/>
    </source>
</evidence>
<dbReference type="GeneID" id="8200523"/>
<proteinExistence type="predicted"/>
<evidence type="ECO:0000313" key="3">
    <source>
        <dbReference type="Proteomes" id="UP000000314"/>
    </source>
</evidence>
<dbReference type="KEGG" id="ppa:PAS_FragD_0021"/>
<feature type="coiled-coil region" evidence="1">
    <location>
        <begin position="21"/>
        <end position="48"/>
    </location>
</feature>
<dbReference type="Proteomes" id="UP000000314">
    <property type="component" value="Chromosome 4"/>
</dbReference>
<accession>C4R9B2</accession>
<keyword evidence="3" id="KW-1185">Reference proteome</keyword>
<reference evidence="2 3" key="1">
    <citation type="journal article" date="2009" name="Nat. Biotechnol.">
        <title>Genome sequence of the recombinant protein production host Pichia pastoris.</title>
        <authorList>
            <person name="De Schutter K."/>
            <person name="Lin Y.C."/>
            <person name="Tiels P."/>
            <person name="Van Hecke A."/>
            <person name="Glinka S."/>
            <person name="Weber-Lehmann J."/>
            <person name="Rouze P."/>
            <person name="Van de Peer Y."/>
            <person name="Callewaert N."/>
        </authorList>
    </citation>
    <scope>NUCLEOTIDE SEQUENCE [LARGE SCALE GENOMIC DNA]</scope>
    <source>
        <strain evidence="3">GS115 / ATCC 20864</strain>
    </source>
</reference>